<dbReference type="RefSeq" id="WP_377319017.1">
    <property type="nucleotide sequence ID" value="NZ_JBHSNF010000001.1"/>
</dbReference>
<dbReference type="Pfam" id="PF04966">
    <property type="entry name" value="OprB"/>
    <property type="match status" value="1"/>
</dbReference>
<accession>A0ABW0QL62</accession>
<protein>
    <submittedName>
        <fullName evidence="3">Carbohydrate porin</fullName>
    </submittedName>
</protein>
<reference evidence="4" key="1">
    <citation type="journal article" date="2019" name="Int. J. Syst. Evol. Microbiol.">
        <title>The Global Catalogue of Microorganisms (GCM) 10K type strain sequencing project: providing services to taxonomists for standard genome sequencing and annotation.</title>
        <authorList>
            <consortium name="The Broad Institute Genomics Platform"/>
            <consortium name="The Broad Institute Genome Sequencing Center for Infectious Disease"/>
            <person name="Wu L."/>
            <person name="Ma J."/>
        </authorList>
    </citation>
    <scope>NUCLEOTIDE SEQUENCE [LARGE SCALE GENOMIC DNA]</scope>
    <source>
        <strain evidence="4">CGMCC 1.16619</strain>
    </source>
</reference>
<feature type="signal peptide" evidence="2">
    <location>
        <begin position="1"/>
        <end position="22"/>
    </location>
</feature>
<dbReference type="InterPro" id="IPR038673">
    <property type="entry name" value="OprB_sf"/>
</dbReference>
<sequence length="417" mass="44529">MKGFLIVLLGLATALTMDCANAGDAPGAIDAGGATTTSLSYDGATIFDLHGGRGRSSTYVGNLHLRSLVDLQRALGWADTSAFVDALWIHGGQPDRFVGDALGVSNLSAPPGAQIEELWLEHNFDPSGVSLLAGLYDLNSEFYRLQSGGLFLNSAFGIGPEFAQSGIEGPSIFPRTSLGVRVAWKPAARVVLRAAVLDGVPLIRTDQRLGAFRQDDGLLYVAELALLDRPGAGMANDPRTRIGRNAMLPAYRGKLAFGAWHYTTLFDRLDPALPPRNQRGASGFYAVGDRVVARDPSDPDRALSAFAQLGWGDADVFRFGKYLGAGLVVAGPLRGRGADEFGVALAIARNGSPYRRQQAPGSPATHAERTVELSYLAQITPRLAVQPDLQYVIHPGTDRSIPNAWVFTLRFEVSTGI</sequence>
<feature type="chain" id="PRO_5044991770" evidence="2">
    <location>
        <begin position="23"/>
        <end position="417"/>
    </location>
</feature>
<dbReference type="PANTHER" id="PTHR37944">
    <property type="entry name" value="PORIN B"/>
    <property type="match status" value="1"/>
</dbReference>
<dbReference type="InterPro" id="IPR052932">
    <property type="entry name" value="OprB_Porin"/>
</dbReference>
<dbReference type="InterPro" id="IPR007049">
    <property type="entry name" value="Carb-sel_porin_OprB"/>
</dbReference>
<dbReference type="Gene3D" id="2.40.160.180">
    <property type="entry name" value="Carbohydrate-selective porin OprB"/>
    <property type="match status" value="1"/>
</dbReference>
<keyword evidence="2" id="KW-0732">Signal</keyword>
<evidence type="ECO:0000256" key="1">
    <source>
        <dbReference type="ARBA" id="ARBA00008769"/>
    </source>
</evidence>
<dbReference type="Proteomes" id="UP001596114">
    <property type="component" value="Unassembled WGS sequence"/>
</dbReference>
<comment type="similarity">
    <text evidence="1 2">Belongs to the OprB family.</text>
</comment>
<keyword evidence="4" id="KW-1185">Reference proteome</keyword>
<organism evidence="3 4">
    <name type="scientific">Rhodanobacter ginsengisoli</name>
    <dbReference type="NCBI Taxonomy" id="418646"/>
    <lineage>
        <taxon>Bacteria</taxon>
        <taxon>Pseudomonadati</taxon>
        <taxon>Pseudomonadota</taxon>
        <taxon>Gammaproteobacteria</taxon>
        <taxon>Lysobacterales</taxon>
        <taxon>Rhodanobacteraceae</taxon>
        <taxon>Rhodanobacter</taxon>
    </lineage>
</organism>
<evidence type="ECO:0000313" key="3">
    <source>
        <dbReference type="EMBL" id="MFC5525691.1"/>
    </source>
</evidence>
<dbReference type="PANTHER" id="PTHR37944:SF1">
    <property type="entry name" value="PORIN B"/>
    <property type="match status" value="1"/>
</dbReference>
<evidence type="ECO:0000313" key="4">
    <source>
        <dbReference type="Proteomes" id="UP001596114"/>
    </source>
</evidence>
<proteinExistence type="inferred from homology"/>
<comment type="caution">
    <text evidence="3">The sequence shown here is derived from an EMBL/GenBank/DDBJ whole genome shotgun (WGS) entry which is preliminary data.</text>
</comment>
<evidence type="ECO:0000256" key="2">
    <source>
        <dbReference type="RuleBase" id="RU363072"/>
    </source>
</evidence>
<dbReference type="EMBL" id="JBHSNF010000001">
    <property type="protein sequence ID" value="MFC5525691.1"/>
    <property type="molecule type" value="Genomic_DNA"/>
</dbReference>
<gene>
    <name evidence="3" type="ORF">ACFPPA_08030</name>
</gene>
<name>A0ABW0QL62_9GAMM</name>